<dbReference type="Proteomes" id="UP000241444">
    <property type="component" value="Unassembled WGS sequence"/>
</dbReference>
<sequence length="64" mass="7072">MLFKLGITYGAFPSKPTAHMALHRSVCKPRDKTATPISEPLVRLQISFAPTNEQEYAVVGDELV</sequence>
<name>A0A2P7BTL9_9HYPH</name>
<dbReference type="AlphaFoldDB" id="A0A2P7BTL9"/>
<keyword evidence="2" id="KW-1185">Reference proteome</keyword>
<proteinExistence type="predicted"/>
<organism evidence="1 2">
    <name type="scientific">Phyllobacterium brassicacearum</name>
    <dbReference type="NCBI Taxonomy" id="314235"/>
    <lineage>
        <taxon>Bacteria</taxon>
        <taxon>Pseudomonadati</taxon>
        <taxon>Pseudomonadota</taxon>
        <taxon>Alphaproteobacteria</taxon>
        <taxon>Hyphomicrobiales</taxon>
        <taxon>Phyllobacteriaceae</taxon>
        <taxon>Phyllobacterium</taxon>
    </lineage>
</organism>
<evidence type="ECO:0000313" key="2">
    <source>
        <dbReference type="Proteomes" id="UP000241444"/>
    </source>
</evidence>
<protein>
    <submittedName>
        <fullName evidence="1">Uncharacterized protein</fullName>
    </submittedName>
</protein>
<accession>A0A2P7BTL9</accession>
<gene>
    <name evidence="1" type="ORF">CU102_05750</name>
</gene>
<reference evidence="2" key="1">
    <citation type="submission" date="2017-11" db="EMBL/GenBank/DDBJ databases">
        <authorList>
            <person name="Kuznetsova I."/>
            <person name="Sazanova A."/>
            <person name="Chirak E."/>
            <person name="Safronova V."/>
            <person name="Willems A."/>
        </authorList>
    </citation>
    <scope>NUCLEOTIDE SEQUENCE [LARGE SCALE GENOMIC DNA]</scope>
    <source>
        <strain evidence="2">STM 196</strain>
    </source>
</reference>
<dbReference type="EMBL" id="PGGO01000003">
    <property type="protein sequence ID" value="PSH69771.1"/>
    <property type="molecule type" value="Genomic_DNA"/>
</dbReference>
<comment type="caution">
    <text evidence="1">The sequence shown here is derived from an EMBL/GenBank/DDBJ whole genome shotgun (WGS) entry which is preliminary data.</text>
</comment>
<evidence type="ECO:0000313" key="1">
    <source>
        <dbReference type="EMBL" id="PSH69771.1"/>
    </source>
</evidence>